<proteinExistence type="inferred from homology"/>
<keyword evidence="2" id="KW-0813">Transport</keyword>
<dbReference type="STRING" id="1291379.TPE_2674"/>
<keyword evidence="6 9" id="KW-1133">Transmembrane helix</keyword>
<evidence type="ECO:0000313" key="10">
    <source>
        <dbReference type="EMBL" id="AGT45146.1"/>
    </source>
</evidence>
<dbReference type="AlphaFoldDB" id="S6A583"/>
<dbReference type="PANTHER" id="PTHR30574:SF1">
    <property type="entry name" value="SULPHUR TRANSPORT DOMAIN-CONTAINING PROTEIN"/>
    <property type="match status" value="1"/>
</dbReference>
<feature type="transmembrane region" description="Helical" evidence="9">
    <location>
        <begin position="160"/>
        <end position="179"/>
    </location>
</feature>
<reference evidence="10 11" key="1">
    <citation type="journal article" date="2013" name="PLoS ONE">
        <title>Genome-Wide Relatedness of Treponema pedis, from Gingiva and Necrotic Skin Lesions of Pigs, with the Human Oral Pathogen Treponema denticola.</title>
        <authorList>
            <person name="Svartstrom O."/>
            <person name="Mushtaq M."/>
            <person name="Pringle M."/>
            <person name="Segerman B."/>
        </authorList>
    </citation>
    <scope>NUCLEOTIDE SEQUENCE [LARGE SCALE GENOMIC DNA]</scope>
    <source>
        <strain evidence="10">T A4</strain>
    </source>
</reference>
<dbReference type="KEGG" id="tped:TPE_2674"/>
<feature type="transmembrane region" description="Helical" evidence="9">
    <location>
        <begin position="32"/>
        <end position="49"/>
    </location>
</feature>
<accession>S6A583</accession>
<dbReference type="Pfam" id="PF04143">
    <property type="entry name" value="Sulf_transp"/>
    <property type="match status" value="1"/>
</dbReference>
<evidence type="ECO:0000256" key="9">
    <source>
        <dbReference type="SAM" id="Phobius"/>
    </source>
</evidence>
<sequence>MCFFTVSEQNSITHNKLFIILGRFLMKKTENIIGFAVLILGIVLGYAFLKTQMLFFRWMIGIGIGYVLTRAFFGFAGSVNRAFRTGSTKLMRTLMLMFTVTAILTASFLIFGDPKAFKLSVHPINLGLVLGGLLFGFGMSLCSCCASGSLTDIVTGLPRAAVTLFFMCLGVFLGFPFQAKASWVKDSVISTGSHKGVFIPDWFSSDGKGGYLGAILVTVLFASIVSVLSYMYERKRKNENSFSGVGDERAQDEVQQLDTKNYKFFSKENYEHIFSKPWSLGTGAFAFAVLFTLLMGVTKSGWGVSTPFGFWFGKLLYVFGVSAESLAEFTGKTPEFFSGAVFANGGSVQDIGIIFGTLVCLLLAGTFTKTFKSELKITFMDVIVFAVGGFTMGLGTRLANGCNAGALYTPIANFSLSGWLYLIVVTSGGILGNILLKKMKRIG</sequence>
<protein>
    <submittedName>
        <fullName evidence="10">YeeE/YedE family integral membrane protein</fullName>
    </submittedName>
</protein>
<evidence type="ECO:0000256" key="7">
    <source>
        <dbReference type="ARBA" id="ARBA00023136"/>
    </source>
</evidence>
<dbReference type="HOGENOM" id="CLU_050656_1_1_12"/>
<feature type="transmembrane region" description="Helical" evidence="9">
    <location>
        <begin position="94"/>
        <end position="112"/>
    </location>
</feature>
<comment type="similarity">
    <text evidence="8">Belongs to the TsuA/YedE (TC 9.B.102) family.</text>
</comment>
<feature type="transmembrane region" description="Helical" evidence="9">
    <location>
        <begin position="124"/>
        <end position="148"/>
    </location>
</feature>
<dbReference type="EMBL" id="CP004120">
    <property type="protein sequence ID" value="AGT45146.1"/>
    <property type="molecule type" value="Genomic_DNA"/>
</dbReference>
<evidence type="ECO:0000256" key="8">
    <source>
        <dbReference type="ARBA" id="ARBA00035655"/>
    </source>
</evidence>
<organism evidence="10 11">
    <name type="scientific">Treponema pedis str. T A4</name>
    <dbReference type="NCBI Taxonomy" id="1291379"/>
    <lineage>
        <taxon>Bacteria</taxon>
        <taxon>Pseudomonadati</taxon>
        <taxon>Spirochaetota</taxon>
        <taxon>Spirochaetia</taxon>
        <taxon>Spirochaetales</taxon>
        <taxon>Treponemataceae</taxon>
        <taxon>Treponema</taxon>
    </lineage>
</organism>
<keyword evidence="3" id="KW-1003">Cell membrane</keyword>
<dbReference type="InterPro" id="IPR007272">
    <property type="entry name" value="Sulf_transp_TsuA/YedE"/>
</dbReference>
<evidence type="ECO:0000256" key="1">
    <source>
        <dbReference type="ARBA" id="ARBA00004429"/>
    </source>
</evidence>
<evidence type="ECO:0000256" key="6">
    <source>
        <dbReference type="ARBA" id="ARBA00022989"/>
    </source>
</evidence>
<feature type="transmembrane region" description="Helical" evidence="9">
    <location>
        <begin position="211"/>
        <end position="232"/>
    </location>
</feature>
<evidence type="ECO:0000256" key="3">
    <source>
        <dbReference type="ARBA" id="ARBA00022475"/>
    </source>
</evidence>
<comment type="subcellular location">
    <subcellularLocation>
        <location evidence="1">Cell inner membrane</location>
        <topology evidence="1">Multi-pass membrane protein</topology>
    </subcellularLocation>
</comment>
<evidence type="ECO:0000256" key="4">
    <source>
        <dbReference type="ARBA" id="ARBA00022519"/>
    </source>
</evidence>
<dbReference type="PANTHER" id="PTHR30574">
    <property type="entry name" value="INNER MEMBRANE PROTEIN YEDE"/>
    <property type="match status" value="1"/>
</dbReference>
<gene>
    <name evidence="10" type="ORF">TPE_2674</name>
</gene>
<evidence type="ECO:0000313" key="11">
    <source>
        <dbReference type="Proteomes" id="UP000015620"/>
    </source>
</evidence>
<dbReference type="Proteomes" id="UP000015620">
    <property type="component" value="Chromosome"/>
</dbReference>
<keyword evidence="5 9" id="KW-0812">Transmembrane</keyword>
<feature type="transmembrane region" description="Helical" evidence="9">
    <location>
        <begin position="419"/>
        <end position="436"/>
    </location>
</feature>
<keyword evidence="4" id="KW-0997">Cell inner membrane</keyword>
<keyword evidence="11" id="KW-1185">Reference proteome</keyword>
<dbReference type="GO" id="GO:0005886">
    <property type="term" value="C:plasma membrane"/>
    <property type="evidence" value="ECO:0007669"/>
    <property type="project" value="UniProtKB-SubCell"/>
</dbReference>
<evidence type="ECO:0000256" key="2">
    <source>
        <dbReference type="ARBA" id="ARBA00022448"/>
    </source>
</evidence>
<feature type="transmembrane region" description="Helical" evidence="9">
    <location>
        <begin position="379"/>
        <end position="399"/>
    </location>
</feature>
<evidence type="ECO:0000256" key="5">
    <source>
        <dbReference type="ARBA" id="ARBA00022692"/>
    </source>
</evidence>
<name>S6A583_9SPIR</name>
<keyword evidence="7 9" id="KW-0472">Membrane</keyword>
<feature type="transmembrane region" description="Helical" evidence="9">
    <location>
        <begin position="351"/>
        <end position="367"/>
    </location>
</feature>
<feature type="transmembrane region" description="Helical" evidence="9">
    <location>
        <begin position="55"/>
        <end position="73"/>
    </location>
</feature>
<dbReference type="PATRIC" id="fig|1291379.3.peg.2647"/>
<feature type="transmembrane region" description="Helical" evidence="9">
    <location>
        <begin position="277"/>
        <end position="297"/>
    </location>
</feature>